<feature type="transmembrane region" description="Helical" evidence="2">
    <location>
        <begin position="78"/>
        <end position="102"/>
    </location>
</feature>
<feature type="compositionally biased region" description="Low complexity" evidence="1">
    <location>
        <begin position="614"/>
        <end position="627"/>
    </location>
</feature>
<feature type="compositionally biased region" description="Low complexity" evidence="1">
    <location>
        <begin position="367"/>
        <end position="378"/>
    </location>
</feature>
<dbReference type="Pfam" id="PF15229">
    <property type="entry name" value="POM121"/>
    <property type="match status" value="1"/>
</dbReference>
<keyword evidence="2" id="KW-0472">Membrane</keyword>
<feature type="compositionally biased region" description="Basic and acidic residues" evidence="1">
    <location>
        <begin position="144"/>
        <end position="153"/>
    </location>
</feature>
<keyword evidence="2" id="KW-0812">Transmembrane</keyword>
<feature type="compositionally biased region" description="Low complexity" evidence="1">
    <location>
        <begin position="1084"/>
        <end position="1094"/>
    </location>
</feature>
<feature type="region of interest" description="Disordered" evidence="1">
    <location>
        <begin position="252"/>
        <end position="284"/>
    </location>
</feature>
<feature type="compositionally biased region" description="Polar residues" evidence="1">
    <location>
        <begin position="650"/>
        <end position="672"/>
    </location>
</feature>
<sequence>MHICLGVLFLTVYYYYTFWGCACSRRRDVSNSYGDCRREWWRKLLASVRDLMVYGLVLGRAVAGECWGPWVYGLVLRLAGAALLGLALLGLALPLVPAAAVTRAWREPRGSRAFRTSLVRNARRHRTLLTLPPPAPPQPASTSEARDLRERPGRRPPTRPMPPAPSGQSPGVPTHPSLPTPLPRPARRTSLRDCGSAAHRFGGTPRRRDPVQQAPYSWLGVRPTVCGSSWHRRTVLSARNSKTVRSPVTVRIAPPESRLNRPPLSGQISSSTLSSPSARAPDPCAKETVLSALRAWKQRTAKEEDQICADGQENKRRRHESSGSGPSAFEPLVANGLPASFVPKPGSLKRGLSPQSSDDHLNKRSRTSPLSSLTSTDTGGFPIASRNAITSSYSSTGGLCQLRKRSAPSSSPFSGPASSCSQTLARPAKRRREQELPHHSGPSTPFIADKESRGAPAADTATWKKQNSRNSPSIPGSSGQRRRKVQLLRSWRGDQLSLPPPPQLGYSVTAEDIDLEKKAWFQWFNEILEDKTDTAWSSVPENPPSRQPPFTFSLPAAGTPATTTTLPAPSPNPLLKSLKEMQDAPGLPSLPTSAGMATTVAQSPPKTPRPLAPLGPSQSGPLPGTSSDSKPTAISFGGTLIPASSIGPVTDTTSPPAPQAKTSAKSQALSAPSPTPKHNIPFGMLSTSAAHPPASAAPAVASPSPVLDPMCWPPPKSKNEGPLPSSPSKVTATASSSSALPTTTGSPSLTFKPVSHTREAAAPVPALTPLFKQTAPPASTLRAPLFTGQTSATSAVAPATTAGPSSVDSALKPMFRFCVSSMTSSLSSVTSPTASTAQPFLFGPPPASGASFTPAVGSSSTVQFGKPPTLPPSTAVTSFGASLPSAAQTVAGSSSSTAGDGDVGSTLTASAPATTSQPALTFSRTATPAFNIPFGSSAKPSLSSHPGSKPRPSFGATDGQQQWAAQPSLVPSLCSSFTLGDSAAPVPTATPAAAQPALGSTTQSTLGGLKATASASGTLAGPQPALGSTTAVFSFGAATTSGLAATTWTTSGGTSSSSSTTPSPFTFGGSAAPAGSRGVGISVASPGTSSASGAFGPGAGRRGTAGSMTPFVGGLSQNSLGAPRQNISFAFKVACTPDSKPVFGGSSTPTFGQSTPARGVGTSGSSLSFGASSTPTQGFVRTGPSFSKGAGSKPPGAWQQLQARRQHTSKK</sequence>
<dbReference type="Ensembl" id="ENSSSCT00015018290.1">
    <property type="protein sequence ID" value="ENSSSCP00015007246.1"/>
    <property type="gene ID" value="ENSSSCG00015013747.1"/>
</dbReference>
<feature type="compositionally biased region" description="Low complexity" evidence="1">
    <location>
        <begin position="891"/>
        <end position="921"/>
    </location>
</feature>
<feature type="region of interest" description="Disordered" evidence="1">
    <location>
        <begin position="125"/>
        <end position="215"/>
    </location>
</feature>
<feature type="compositionally biased region" description="Polar residues" evidence="1">
    <location>
        <begin position="463"/>
        <end position="479"/>
    </location>
</feature>
<feature type="compositionally biased region" description="Polar residues" evidence="1">
    <location>
        <begin position="1145"/>
        <end position="1156"/>
    </location>
</feature>
<feature type="region of interest" description="Disordered" evidence="1">
    <location>
        <begin position="851"/>
        <end position="876"/>
    </location>
</feature>
<feature type="compositionally biased region" description="Low complexity" evidence="1">
    <location>
        <begin position="686"/>
        <end position="705"/>
    </location>
</feature>
<name>A0A8D0MQG9_PIG</name>
<feature type="compositionally biased region" description="Polar residues" evidence="1">
    <location>
        <begin position="590"/>
        <end position="604"/>
    </location>
</feature>
<feature type="compositionally biased region" description="Low complexity" evidence="1">
    <location>
        <begin position="554"/>
        <end position="567"/>
    </location>
</feature>
<feature type="compositionally biased region" description="Low complexity" evidence="1">
    <location>
        <begin position="726"/>
        <end position="750"/>
    </location>
</feature>
<feature type="region of interest" description="Disordered" evidence="1">
    <location>
        <begin position="301"/>
        <end position="383"/>
    </location>
</feature>
<dbReference type="InterPro" id="IPR026054">
    <property type="entry name" value="Nucleoporin"/>
</dbReference>
<feature type="compositionally biased region" description="Low complexity" evidence="1">
    <location>
        <begin position="265"/>
        <end position="277"/>
    </location>
</feature>
<evidence type="ECO:0000313" key="4">
    <source>
        <dbReference type="Proteomes" id="UP000694726"/>
    </source>
</evidence>
<feature type="region of interest" description="Disordered" evidence="1">
    <location>
        <begin position="1144"/>
        <end position="1211"/>
    </location>
</feature>
<feature type="region of interest" description="Disordered" evidence="1">
    <location>
        <begin position="535"/>
        <end position="757"/>
    </location>
</feature>
<evidence type="ECO:0000256" key="2">
    <source>
        <dbReference type="SAM" id="Phobius"/>
    </source>
</evidence>
<organism evidence="3 4">
    <name type="scientific">Sus scrofa</name>
    <name type="common">Pig</name>
    <dbReference type="NCBI Taxonomy" id="9823"/>
    <lineage>
        <taxon>Eukaryota</taxon>
        <taxon>Metazoa</taxon>
        <taxon>Chordata</taxon>
        <taxon>Craniata</taxon>
        <taxon>Vertebrata</taxon>
        <taxon>Euteleostomi</taxon>
        <taxon>Mammalia</taxon>
        <taxon>Eutheria</taxon>
        <taxon>Laurasiatheria</taxon>
        <taxon>Artiodactyla</taxon>
        <taxon>Suina</taxon>
        <taxon>Suidae</taxon>
        <taxon>Sus</taxon>
    </lineage>
</organism>
<feature type="region of interest" description="Disordered" evidence="1">
    <location>
        <begin position="1048"/>
        <end position="1102"/>
    </location>
</feature>
<feature type="compositionally biased region" description="Low complexity" evidence="1">
    <location>
        <begin position="1163"/>
        <end position="1176"/>
    </location>
</feature>
<keyword evidence="2" id="KW-1133">Transmembrane helix</keyword>
<dbReference type="AlphaFoldDB" id="A0A8D0MQG9"/>
<feature type="region of interest" description="Disordered" evidence="1">
    <location>
        <begin position="402"/>
        <end position="484"/>
    </location>
</feature>
<feature type="region of interest" description="Disordered" evidence="1">
    <location>
        <begin position="891"/>
        <end position="962"/>
    </location>
</feature>
<feature type="compositionally biased region" description="Low complexity" evidence="1">
    <location>
        <begin position="407"/>
        <end position="421"/>
    </location>
</feature>
<accession>A0A8D0MQG9</accession>
<evidence type="ECO:0000313" key="3">
    <source>
        <dbReference type="Ensembl" id="ENSSSCP00015007246.1"/>
    </source>
</evidence>
<proteinExistence type="predicted"/>
<reference evidence="3" key="1">
    <citation type="submission" date="2025-08" db="UniProtKB">
        <authorList>
            <consortium name="Ensembl"/>
        </authorList>
    </citation>
    <scope>IDENTIFICATION</scope>
</reference>
<evidence type="ECO:0000256" key="1">
    <source>
        <dbReference type="SAM" id="MobiDB-lite"/>
    </source>
</evidence>
<feature type="compositionally biased region" description="Low complexity" evidence="1">
    <location>
        <begin position="1048"/>
        <end position="1070"/>
    </location>
</feature>
<dbReference type="PANTHER" id="PTHR23193">
    <property type="entry name" value="NUCLEAR PORE COMPLEX PROTEIN NUP"/>
    <property type="match status" value="1"/>
</dbReference>
<dbReference type="PANTHER" id="PTHR23193:SF5">
    <property type="entry name" value="NUCLEAR ENVELOPE PORE MEMBRANE PROTEIN POM 121C-RELATED"/>
    <property type="match status" value="1"/>
</dbReference>
<dbReference type="Proteomes" id="UP000694726">
    <property type="component" value="Unplaced"/>
</dbReference>
<protein>
    <submittedName>
        <fullName evidence="3">Uncharacterized protein</fullName>
    </submittedName>
</protein>